<dbReference type="Gene3D" id="3.30.160.490">
    <property type="match status" value="1"/>
</dbReference>
<dbReference type="InterPro" id="IPR050281">
    <property type="entry name" value="Flavin_monoamine_oxidase"/>
</dbReference>
<dbReference type="Pfam" id="PF01593">
    <property type="entry name" value="Amino_oxidase"/>
    <property type="match status" value="3"/>
</dbReference>
<feature type="domain" description="Amine oxidase" evidence="1">
    <location>
        <begin position="553"/>
        <end position="692"/>
    </location>
</feature>
<dbReference type="Gene3D" id="3.30.70.2100">
    <property type="match status" value="1"/>
</dbReference>
<accession>A0A6G4U8N7</accession>
<dbReference type="GO" id="GO:0001716">
    <property type="term" value="F:L-amino-acid oxidase activity"/>
    <property type="evidence" value="ECO:0007669"/>
    <property type="project" value="TreeGrafter"/>
</dbReference>
<dbReference type="Gene3D" id="6.10.140.1210">
    <property type="match status" value="1"/>
</dbReference>
<feature type="domain" description="Amine oxidase" evidence="1">
    <location>
        <begin position="125"/>
        <end position="195"/>
    </location>
</feature>
<dbReference type="PANTHER" id="PTHR10742:SF342">
    <property type="entry name" value="AMINE OXIDASE"/>
    <property type="match status" value="1"/>
</dbReference>
<dbReference type="Proteomes" id="UP000481583">
    <property type="component" value="Unassembled WGS sequence"/>
</dbReference>
<gene>
    <name evidence="2" type="ORF">G5C51_32515</name>
</gene>
<dbReference type="SUPFAM" id="SSF54373">
    <property type="entry name" value="FAD-linked reductases, C-terminal domain"/>
    <property type="match status" value="1"/>
</dbReference>
<evidence type="ECO:0000313" key="3">
    <source>
        <dbReference type="Proteomes" id="UP000481583"/>
    </source>
</evidence>
<dbReference type="GO" id="GO:0009063">
    <property type="term" value="P:amino acid catabolic process"/>
    <property type="evidence" value="ECO:0007669"/>
    <property type="project" value="TreeGrafter"/>
</dbReference>
<dbReference type="Gene3D" id="1.10.405.10">
    <property type="entry name" value="Guanine Nucleotide Dissociation Inhibitor, domain 1"/>
    <property type="match status" value="1"/>
</dbReference>
<reference evidence="2 3" key="1">
    <citation type="submission" date="2020-02" db="EMBL/GenBank/DDBJ databases">
        <title>Whole-genome analyses of novel actinobacteria.</title>
        <authorList>
            <person name="Sahin N."/>
        </authorList>
    </citation>
    <scope>NUCLEOTIDE SEQUENCE [LARGE SCALE GENOMIC DNA]</scope>
    <source>
        <strain evidence="2 3">A7024</strain>
    </source>
</reference>
<protein>
    <submittedName>
        <fullName evidence="2">FAD-dependent oxidoreductase</fullName>
    </submittedName>
</protein>
<feature type="domain" description="Amine oxidase" evidence="1">
    <location>
        <begin position="367"/>
        <end position="486"/>
    </location>
</feature>
<evidence type="ECO:0000313" key="2">
    <source>
        <dbReference type="EMBL" id="NGN68605.1"/>
    </source>
</evidence>
<proteinExistence type="predicted"/>
<dbReference type="EMBL" id="JAAKZV010000216">
    <property type="protein sequence ID" value="NGN68605.1"/>
    <property type="molecule type" value="Genomic_DNA"/>
</dbReference>
<keyword evidence="3" id="KW-1185">Reference proteome</keyword>
<dbReference type="Gene3D" id="1.10.10.1790">
    <property type="match status" value="1"/>
</dbReference>
<dbReference type="InterPro" id="IPR006311">
    <property type="entry name" value="TAT_signal"/>
</dbReference>
<dbReference type="Gene3D" id="3.30.1490.470">
    <property type="match status" value="1"/>
</dbReference>
<dbReference type="Gene3D" id="6.10.250.1500">
    <property type="match status" value="1"/>
</dbReference>
<name>A0A6G4U8N7_9ACTN</name>
<dbReference type="Gene3D" id="3.50.50.60">
    <property type="entry name" value="FAD/NAD(P)-binding domain"/>
    <property type="match status" value="1"/>
</dbReference>
<dbReference type="PANTHER" id="PTHR10742">
    <property type="entry name" value="FLAVIN MONOAMINE OXIDASE"/>
    <property type="match status" value="1"/>
</dbReference>
<dbReference type="SUPFAM" id="SSF51905">
    <property type="entry name" value="FAD/NAD(P)-binding domain"/>
    <property type="match status" value="1"/>
</dbReference>
<dbReference type="AlphaFoldDB" id="A0A6G4U8N7"/>
<comment type="caution">
    <text evidence="2">The sequence shown here is derived from an EMBL/GenBank/DDBJ whole genome shotgun (WGS) entry which is preliminary data.</text>
</comment>
<dbReference type="PROSITE" id="PS51318">
    <property type="entry name" value="TAT"/>
    <property type="match status" value="1"/>
</dbReference>
<evidence type="ECO:0000259" key="1">
    <source>
        <dbReference type="Pfam" id="PF01593"/>
    </source>
</evidence>
<dbReference type="InterPro" id="IPR002937">
    <property type="entry name" value="Amino_oxidase"/>
</dbReference>
<sequence length="695" mass="75524">MPRVRYPGCAARAFLRSVDTSALTRRGFATGTAAAAASVAAAAPASASARTTGGAAAAPAAPAAVPAAQQADWDTCLTVAREVLQVGADGSDIKRRHLNVLIKDGLPHTRTVPRKRVLVIGAGAAGLAAALLLKQAGHQVTVLEANGNRVGGRVKTFRDFADPKQYAEAGAMRMPDAHPLVLALADKLGVKRRPFYLRDIRPGSGDPLDPPPAVVHRARDGGRPWAIGPDHTTYADPEPADNTWLVVAGRRMRKSEYLKKPREINAAFGVPEKYLDTPAGEILAKALAPVHDEVSTKGPGGKRVDKPMPQLLEGWARVIQKYGHLSTESFLRNAGLDTRTIDLIGTLENLTARLPLSFLPALIDTTLIRPGMRFWEFTGGTSTLTDALYDRVKNIVHLDRRVTRISYGDAIRGDGVVVTAVSEGRDGPPVQEVFTADEAIVTIPFSGLRHVHLRPRLPYAKRRAVIELHYTSATKVLLEFSRRWWEFTEADWKRELDAIEPGLYNKYRGGIEGHTGKLLGAHPSAGGGVSEQQRAAFAARRWEGRNQPEATEAYGGGSVTDSPNRFTYHPSHPVPGSEGGVVLSSYTWMEDALRWDPLPDDERYLLSLAGLQEVYGRRVEVFFTGVGRTQSWMRDPYAYGEASILTPGQHTELFPDVQTRVGPLHFAGCHTSLKPAWIEGALESAVRTALEVHTS</sequence>
<dbReference type="RefSeq" id="WP_165242706.1">
    <property type="nucleotide sequence ID" value="NZ_JAAKZV010000216.1"/>
</dbReference>
<organism evidence="2 3">
    <name type="scientific">Streptomyces coryli</name>
    <dbReference type="NCBI Taxonomy" id="1128680"/>
    <lineage>
        <taxon>Bacteria</taxon>
        <taxon>Bacillati</taxon>
        <taxon>Actinomycetota</taxon>
        <taxon>Actinomycetes</taxon>
        <taxon>Kitasatosporales</taxon>
        <taxon>Streptomycetaceae</taxon>
        <taxon>Streptomyces</taxon>
    </lineage>
</organism>
<dbReference type="InterPro" id="IPR036188">
    <property type="entry name" value="FAD/NAD-bd_sf"/>
</dbReference>
<dbReference type="Gene3D" id="1.10.10.1620">
    <property type="match status" value="1"/>
</dbReference>